<dbReference type="OrthoDB" id="2587928at2759"/>
<evidence type="ECO:0000313" key="4">
    <source>
        <dbReference type="Proteomes" id="UP000284706"/>
    </source>
</evidence>
<dbReference type="SMART" id="SM00710">
    <property type="entry name" value="PbH1"/>
    <property type="match status" value="5"/>
</dbReference>
<dbReference type="Proteomes" id="UP000284706">
    <property type="component" value="Unassembled WGS sequence"/>
</dbReference>
<sequence>MEGFLDRNVLHRLKKHHTAFEHRRRDSTNCEPADPANTVTDRLNSLLKNGGDGYTLSLCPNQTYLIQAPILFAHLNQEISTLGYPTDDTRAVLSVSGPVSNGQGHTTAVDGTCSTCSGVKLRHVQIDGTRRGAPPTNGGANIEMGGGNSNQLIEFVRSHDPRSWSCLHVAEGPLTCNGVVIQNNDIGPCGSDQFQQWADGISVSCRNATVRNNMVQDPTDGGIVIFGSPGTQVYNNTIWILNATLLGGINMVDYEPWLGDYTGTVVYDNTIYGGFAEGGDEDEDKDGKGTNSEGAIIKIGIAVGPRTWFGDKFGNNVSRNGNIHSNKLTGAFSYGMAISSATNFTVQDNVMFGNTSFIGARGPNCSSTDIVPSPGPFIVDLNTTKSSSIQSSFVPIDDGNSLTCVLPPNGGDFWPEGLNPSNISTSAPGAVSASSSHSHPAGIAIGVILGVIFCAIAAWFVRKYVMSRREATRLFNSTRNPNYTQRI</sequence>
<reference evidence="3 4" key="1">
    <citation type="journal article" date="2018" name="Evol. Lett.">
        <title>Horizontal gene cluster transfer increased hallucinogenic mushroom diversity.</title>
        <authorList>
            <person name="Reynolds H.T."/>
            <person name="Vijayakumar V."/>
            <person name="Gluck-Thaler E."/>
            <person name="Korotkin H.B."/>
            <person name="Matheny P.B."/>
            <person name="Slot J.C."/>
        </authorList>
    </citation>
    <scope>NUCLEOTIDE SEQUENCE [LARGE SCALE GENOMIC DNA]</scope>
    <source>
        <strain evidence="3 4">SRW20</strain>
    </source>
</reference>
<evidence type="ECO:0000256" key="1">
    <source>
        <dbReference type="SAM" id="MobiDB-lite"/>
    </source>
</evidence>
<dbReference type="InterPro" id="IPR012334">
    <property type="entry name" value="Pectin_lyas_fold"/>
</dbReference>
<dbReference type="InterPro" id="IPR006626">
    <property type="entry name" value="PbH1"/>
</dbReference>
<keyword evidence="2" id="KW-1133">Transmembrane helix</keyword>
<keyword evidence="4" id="KW-1185">Reference proteome</keyword>
<evidence type="ECO:0000313" key="3">
    <source>
        <dbReference type="EMBL" id="PPQ68591.1"/>
    </source>
</evidence>
<keyword evidence="2" id="KW-0812">Transmembrane</keyword>
<evidence type="ECO:0000256" key="2">
    <source>
        <dbReference type="SAM" id="Phobius"/>
    </source>
</evidence>
<feature type="compositionally biased region" description="Basic and acidic residues" evidence="1">
    <location>
        <begin position="18"/>
        <end position="28"/>
    </location>
</feature>
<protein>
    <submittedName>
        <fullName evidence="3">Uncharacterized protein</fullName>
    </submittedName>
</protein>
<accession>A0A409VQP3</accession>
<feature type="transmembrane region" description="Helical" evidence="2">
    <location>
        <begin position="441"/>
        <end position="461"/>
    </location>
</feature>
<dbReference type="SUPFAM" id="SSF51126">
    <property type="entry name" value="Pectin lyase-like"/>
    <property type="match status" value="1"/>
</dbReference>
<organism evidence="3 4">
    <name type="scientific">Gymnopilus dilepis</name>
    <dbReference type="NCBI Taxonomy" id="231916"/>
    <lineage>
        <taxon>Eukaryota</taxon>
        <taxon>Fungi</taxon>
        <taxon>Dikarya</taxon>
        <taxon>Basidiomycota</taxon>
        <taxon>Agaricomycotina</taxon>
        <taxon>Agaricomycetes</taxon>
        <taxon>Agaricomycetidae</taxon>
        <taxon>Agaricales</taxon>
        <taxon>Agaricineae</taxon>
        <taxon>Hymenogastraceae</taxon>
        <taxon>Gymnopilus</taxon>
    </lineage>
</organism>
<feature type="region of interest" description="Disordered" evidence="1">
    <location>
        <begin position="18"/>
        <end position="37"/>
    </location>
</feature>
<dbReference type="InterPro" id="IPR022441">
    <property type="entry name" value="Para_beta_helix_rpt-2"/>
</dbReference>
<dbReference type="InterPro" id="IPR011050">
    <property type="entry name" value="Pectin_lyase_fold/virulence"/>
</dbReference>
<gene>
    <name evidence="3" type="ORF">CVT26_003380</name>
</gene>
<dbReference type="AlphaFoldDB" id="A0A409VQP3"/>
<dbReference type="Gene3D" id="2.160.20.10">
    <property type="entry name" value="Single-stranded right-handed beta-helix, Pectin lyase-like"/>
    <property type="match status" value="1"/>
</dbReference>
<dbReference type="InParanoid" id="A0A409VQP3"/>
<dbReference type="NCBIfam" id="TIGR03804">
    <property type="entry name" value="para_beta_helix"/>
    <property type="match status" value="1"/>
</dbReference>
<dbReference type="STRING" id="231916.A0A409VQP3"/>
<name>A0A409VQP3_9AGAR</name>
<comment type="caution">
    <text evidence="3">The sequence shown here is derived from an EMBL/GenBank/DDBJ whole genome shotgun (WGS) entry which is preliminary data.</text>
</comment>
<keyword evidence="2" id="KW-0472">Membrane</keyword>
<proteinExistence type="predicted"/>
<dbReference type="EMBL" id="NHYE01005592">
    <property type="protein sequence ID" value="PPQ68591.1"/>
    <property type="molecule type" value="Genomic_DNA"/>
</dbReference>